<keyword evidence="1" id="KW-0472">Membrane</keyword>
<organism evidence="2 3">
    <name type="scientific">Pseudomonas fluorescens</name>
    <dbReference type="NCBI Taxonomy" id="294"/>
    <lineage>
        <taxon>Bacteria</taxon>
        <taxon>Pseudomonadati</taxon>
        <taxon>Pseudomonadota</taxon>
        <taxon>Gammaproteobacteria</taxon>
        <taxon>Pseudomonadales</taxon>
        <taxon>Pseudomonadaceae</taxon>
        <taxon>Pseudomonas</taxon>
    </lineage>
</organism>
<dbReference type="Proteomes" id="UP000610293">
    <property type="component" value="Unassembled WGS sequence"/>
</dbReference>
<dbReference type="EMBL" id="JACYNJ010000002">
    <property type="protein sequence ID" value="MBD8268833.1"/>
    <property type="molecule type" value="Genomic_DNA"/>
</dbReference>
<sequence>MEKSMLLGLLSSESFERNTKILQDHFSGNVDELSALLKCHLSVEQNLRDFCSASVPNPSHLKRFQFAHVLNLTKALLVVPEGPDMSWIWGAVTLLNDLRNSYAHEFDPDPSKIQEKKENLMKLLKPHLEDNPAYRNVEIPFHVYLGVLIGALFAYLYYVIETRASLKV</sequence>
<gene>
    <name evidence="2" type="ORF">IFU03_03575</name>
</gene>
<accession>A0AAE2PV15</accession>
<proteinExistence type="predicted"/>
<evidence type="ECO:0000313" key="2">
    <source>
        <dbReference type="EMBL" id="MBD8268833.1"/>
    </source>
</evidence>
<protein>
    <submittedName>
        <fullName evidence="2">Uncharacterized protein</fullName>
    </submittedName>
</protein>
<comment type="caution">
    <text evidence="2">The sequence shown here is derived from an EMBL/GenBank/DDBJ whole genome shotgun (WGS) entry which is preliminary data.</text>
</comment>
<evidence type="ECO:0000256" key="1">
    <source>
        <dbReference type="SAM" id="Phobius"/>
    </source>
</evidence>
<dbReference type="AlphaFoldDB" id="A0AAE2PV15"/>
<evidence type="ECO:0000313" key="3">
    <source>
        <dbReference type="Proteomes" id="UP000610293"/>
    </source>
</evidence>
<feature type="transmembrane region" description="Helical" evidence="1">
    <location>
        <begin position="141"/>
        <end position="160"/>
    </location>
</feature>
<reference evidence="2" key="1">
    <citation type="journal article" date="2020" name="FEMS Microbiol. Ecol.">
        <title>Temporal dynamics of bacterial communities during seed development and maturation.</title>
        <authorList>
            <person name="Chesneau G."/>
            <person name="Torres-Cortes G."/>
            <person name="Briand M."/>
            <person name="Darrasse A."/>
            <person name="Preveaux A."/>
            <person name="Marais C."/>
            <person name="Jacques M.A."/>
            <person name="Shade A."/>
            <person name="Barret M."/>
        </authorList>
    </citation>
    <scope>NUCLEOTIDE SEQUENCE</scope>
    <source>
        <strain evidence="2">CFBP13533</strain>
    </source>
</reference>
<name>A0AAE2PV15_PSEFL</name>
<dbReference type="RefSeq" id="WP_191955368.1">
    <property type="nucleotide sequence ID" value="NZ_JACYNJ010000002.1"/>
</dbReference>
<keyword evidence="1" id="KW-1133">Transmembrane helix</keyword>
<keyword evidence="1" id="KW-0812">Transmembrane</keyword>